<evidence type="ECO:0000313" key="2">
    <source>
        <dbReference type="Proteomes" id="UP001165986"/>
    </source>
</evidence>
<gene>
    <name evidence="1" type="ORF">FNW02_28105</name>
</gene>
<dbReference type="PANTHER" id="PTHR37310:SF1">
    <property type="entry name" value="CYTOPLASMIC PROTEIN"/>
    <property type="match status" value="1"/>
</dbReference>
<comment type="caution">
    <text evidence="1">The sequence shown here is derived from an EMBL/GenBank/DDBJ whole genome shotgun (WGS) entry which is preliminary data.</text>
</comment>
<name>A0AA40T2U6_9NOST</name>
<dbReference type="Gene3D" id="1.20.1270.360">
    <property type="match status" value="1"/>
</dbReference>
<sequence>MSMMRTESVLTEMEACKQICIECQTTCIDTLKYCNSQGGRYIDMAMMSMLRDCAEMCMMCVNMINDGSEFMGNTCSLSAQICDRTAIACEQMSSDATMMLCAAICRKCAQHCNAMELNSASYFRRSSLVTEDSLLSS</sequence>
<dbReference type="AlphaFoldDB" id="A0AA40T2U6"/>
<organism evidence="1 2">
    <name type="scientific">Komarekiella delphini-convector SJRDD-AB1</name>
    <dbReference type="NCBI Taxonomy" id="2593771"/>
    <lineage>
        <taxon>Bacteria</taxon>
        <taxon>Bacillati</taxon>
        <taxon>Cyanobacteriota</taxon>
        <taxon>Cyanophyceae</taxon>
        <taxon>Nostocales</taxon>
        <taxon>Nostocaceae</taxon>
        <taxon>Komarekiella</taxon>
        <taxon>Komarekiella delphini-convector</taxon>
    </lineage>
</organism>
<dbReference type="InterPro" id="IPR005560">
    <property type="entry name" value="Csp_YhjQ"/>
</dbReference>
<dbReference type="EMBL" id="VJXY01000043">
    <property type="protein sequence ID" value="MBD6619582.1"/>
    <property type="molecule type" value="Genomic_DNA"/>
</dbReference>
<dbReference type="PANTHER" id="PTHR37310">
    <property type="entry name" value="CYTOPLASMIC PROTEIN-RELATED"/>
    <property type="match status" value="1"/>
</dbReference>
<dbReference type="CDD" id="cd08026">
    <property type="entry name" value="DUF326"/>
    <property type="match status" value="1"/>
</dbReference>
<accession>A0AA40T2U6</accession>
<protein>
    <submittedName>
        <fullName evidence="1">Four-helix bundle copper-binding protein</fullName>
    </submittedName>
</protein>
<dbReference type="Pfam" id="PF03860">
    <property type="entry name" value="Csp"/>
    <property type="match status" value="1"/>
</dbReference>
<dbReference type="Proteomes" id="UP001165986">
    <property type="component" value="Unassembled WGS sequence"/>
</dbReference>
<dbReference type="RefSeq" id="WP_191760788.1">
    <property type="nucleotide sequence ID" value="NZ_VJXY01000043.1"/>
</dbReference>
<reference evidence="1" key="1">
    <citation type="submission" date="2019-07" db="EMBL/GenBank/DDBJ databases">
        <title>Toxilogical consequences of a new and cryptic species of cyanobacteria (Komarekiella delphini-convector) recovered from the epidermis of a bottlenose dolphin and 1500 ft. in the air.</title>
        <authorList>
            <person name="Brown A.O."/>
            <person name="Dvorak P."/>
            <person name="Villanueva C.D."/>
            <person name="Foss A.J."/>
            <person name="Garvey A.D."/>
            <person name="Gibson Q.A."/>
            <person name="Johansen J.R."/>
            <person name="Casamatta D.A."/>
        </authorList>
    </citation>
    <scope>NUCLEOTIDE SEQUENCE</scope>
    <source>
        <strain evidence="1">SJRDD-AB1</strain>
    </source>
</reference>
<dbReference type="InterPro" id="IPR044543">
    <property type="entry name" value="YHJQ-like"/>
</dbReference>
<evidence type="ECO:0000313" key="1">
    <source>
        <dbReference type="EMBL" id="MBD6619582.1"/>
    </source>
</evidence>
<keyword evidence="2" id="KW-1185">Reference proteome</keyword>
<proteinExistence type="predicted"/>